<evidence type="ECO:0000313" key="5">
    <source>
        <dbReference type="EMBL" id="KYP31871.1"/>
    </source>
</evidence>
<evidence type="ECO:0000259" key="4">
    <source>
        <dbReference type="Pfam" id="PF00407"/>
    </source>
</evidence>
<gene>
    <name evidence="5" type="ORF">KK1_047605</name>
    <name evidence="6" type="ORF">KK1_049691</name>
</gene>
<organism evidence="6 7">
    <name type="scientific">Cajanus cajan</name>
    <name type="common">Pigeon pea</name>
    <name type="synonym">Cajanus indicus</name>
    <dbReference type="NCBI Taxonomy" id="3821"/>
    <lineage>
        <taxon>Eukaryota</taxon>
        <taxon>Viridiplantae</taxon>
        <taxon>Streptophyta</taxon>
        <taxon>Embryophyta</taxon>
        <taxon>Tracheophyta</taxon>
        <taxon>Spermatophyta</taxon>
        <taxon>Magnoliopsida</taxon>
        <taxon>eudicotyledons</taxon>
        <taxon>Gunneridae</taxon>
        <taxon>Pentapetalae</taxon>
        <taxon>rosids</taxon>
        <taxon>fabids</taxon>
        <taxon>Fabales</taxon>
        <taxon>Fabaceae</taxon>
        <taxon>Papilionoideae</taxon>
        <taxon>50 kb inversion clade</taxon>
        <taxon>NPAAA clade</taxon>
        <taxon>indigoferoid/millettioid clade</taxon>
        <taxon>Phaseoleae</taxon>
        <taxon>Cajanus</taxon>
    </lineage>
</organism>
<dbReference type="InterPro" id="IPR023393">
    <property type="entry name" value="START-like_dom_sf"/>
</dbReference>
<evidence type="ECO:0000313" key="7">
    <source>
        <dbReference type="Proteomes" id="UP000075243"/>
    </source>
</evidence>
<dbReference type="Gramene" id="C.cajan_48292.t">
    <property type="protein sequence ID" value="C.cajan_48292.t.cds1"/>
    <property type="gene ID" value="C.cajan_48292"/>
</dbReference>
<dbReference type="Gene3D" id="3.30.530.20">
    <property type="match status" value="1"/>
</dbReference>
<dbReference type="EMBL" id="KQ485608">
    <property type="protein sequence ID" value="KYP31871.1"/>
    <property type="molecule type" value="Genomic_DNA"/>
</dbReference>
<dbReference type="OMA" id="PFQYVMF"/>
<dbReference type="AlphaFoldDB" id="A0A151UGQ7"/>
<dbReference type="PANTHER" id="PTHR31213:SF87">
    <property type="entry name" value="NODULIN-13"/>
    <property type="match status" value="1"/>
</dbReference>
<evidence type="ECO:0000256" key="1">
    <source>
        <dbReference type="ARBA" id="ARBA00009744"/>
    </source>
</evidence>
<evidence type="ECO:0000256" key="2">
    <source>
        <dbReference type="ARBA" id="ARBA00022821"/>
    </source>
</evidence>
<dbReference type="EMBL" id="AGCT01053108">
    <property type="protein sequence ID" value="KYP78504.1"/>
    <property type="molecule type" value="Genomic_DNA"/>
</dbReference>
<name>A0A151UGQ7_CAJCA</name>
<reference evidence="6 7" key="1">
    <citation type="journal article" date="2012" name="Nat. Biotechnol.">
        <title>Draft genome sequence of pigeonpea (Cajanus cajan), an orphan legume crop of resource-poor farmers.</title>
        <authorList>
            <person name="Varshney R.K."/>
            <person name="Chen W."/>
            <person name="Li Y."/>
            <person name="Bharti A.K."/>
            <person name="Saxena R.K."/>
            <person name="Schlueter J.A."/>
            <person name="Donoghue M.T."/>
            <person name="Azam S."/>
            <person name="Fan G."/>
            <person name="Whaley A.M."/>
            <person name="Farmer A.D."/>
            <person name="Sheridan J."/>
            <person name="Iwata A."/>
            <person name="Tuteja R."/>
            <person name="Penmetsa R.V."/>
            <person name="Wu W."/>
            <person name="Upadhyaya H.D."/>
            <person name="Yang S.P."/>
            <person name="Shah T."/>
            <person name="Saxena K.B."/>
            <person name="Michael T."/>
            <person name="McCombie W.R."/>
            <person name="Yang B."/>
            <person name="Zhang G."/>
            <person name="Yang H."/>
            <person name="Wang J."/>
            <person name="Spillane C."/>
            <person name="Cook D.R."/>
            <person name="May G.D."/>
            <person name="Xu X."/>
            <person name="Jackson S.A."/>
        </authorList>
    </citation>
    <scope>NUCLEOTIDE SEQUENCE [LARGE SCALE GENOMIC DNA]</scope>
    <source>
        <strain evidence="7">cv. Asha</strain>
    </source>
</reference>
<accession>A0A151UGQ7</accession>
<dbReference type="PRINTS" id="PR00634">
    <property type="entry name" value="BETALLERGEN"/>
</dbReference>
<dbReference type="GO" id="GO:0038023">
    <property type="term" value="F:signaling receptor activity"/>
    <property type="evidence" value="ECO:0007669"/>
    <property type="project" value="InterPro"/>
</dbReference>
<evidence type="ECO:0000313" key="6">
    <source>
        <dbReference type="EMBL" id="KYP78504.1"/>
    </source>
</evidence>
<dbReference type="Proteomes" id="UP000075243">
    <property type="component" value="Unassembled WGS sequence"/>
</dbReference>
<dbReference type="GO" id="GO:0005634">
    <property type="term" value="C:nucleus"/>
    <property type="evidence" value="ECO:0007669"/>
    <property type="project" value="TreeGrafter"/>
</dbReference>
<comment type="similarity">
    <text evidence="1">Belongs to the BetVI family.</text>
</comment>
<dbReference type="GO" id="GO:0005737">
    <property type="term" value="C:cytoplasm"/>
    <property type="evidence" value="ECO:0007669"/>
    <property type="project" value="TreeGrafter"/>
</dbReference>
<dbReference type="FunFam" id="3.30.530.20:FF:000007">
    <property type="entry name" value="Major pollen allergen Bet v 1-A"/>
    <property type="match status" value="1"/>
</dbReference>
<dbReference type="PANTHER" id="PTHR31213">
    <property type="entry name" value="OS08G0374000 PROTEIN-RELATED"/>
    <property type="match status" value="1"/>
</dbReference>
<proteinExistence type="inferred from homology"/>
<dbReference type="GO" id="GO:0004864">
    <property type="term" value="F:protein phosphatase inhibitor activity"/>
    <property type="evidence" value="ECO:0007669"/>
    <property type="project" value="InterPro"/>
</dbReference>
<keyword evidence="2" id="KW-0611">Plant defense</keyword>
<feature type="domain" description="Bet v I/Major latex protein" evidence="4">
    <location>
        <begin position="1"/>
        <end position="62"/>
    </location>
</feature>
<protein>
    <recommendedName>
        <fullName evidence="4">Bet v I/Major latex protein domain-containing protein</fullName>
    </recommendedName>
</protein>
<sequence length="64" mass="6839">MGVFTCEVEHVSPISAAKFYKAIVEDGGTVWPKALPKMIKSFEIIEGDGGPGSIRKLTIAEGKC</sequence>
<dbReference type="Gramene" id="C.cajan_46048.t">
    <property type="protein sequence ID" value="C.cajan_46048.t.cds1"/>
    <property type="gene ID" value="C.cajan_46048"/>
</dbReference>
<evidence type="ECO:0000256" key="3">
    <source>
        <dbReference type="ARBA" id="ARBA00023265"/>
    </source>
</evidence>
<dbReference type="InterPro" id="IPR000916">
    <property type="entry name" value="Bet_v_I/MLP"/>
</dbReference>
<dbReference type="InterPro" id="IPR024949">
    <property type="entry name" value="Bet_v_I_allergen"/>
</dbReference>
<dbReference type="GO" id="GO:0006952">
    <property type="term" value="P:defense response"/>
    <property type="evidence" value="ECO:0007669"/>
    <property type="project" value="UniProtKB-KW"/>
</dbReference>
<dbReference type="GO" id="GO:0010427">
    <property type="term" value="F:abscisic acid binding"/>
    <property type="evidence" value="ECO:0007669"/>
    <property type="project" value="InterPro"/>
</dbReference>
<keyword evidence="7" id="KW-1185">Reference proteome</keyword>
<dbReference type="SUPFAM" id="SSF55961">
    <property type="entry name" value="Bet v1-like"/>
    <property type="match status" value="1"/>
</dbReference>
<dbReference type="Pfam" id="PF00407">
    <property type="entry name" value="Bet_v_1"/>
    <property type="match status" value="1"/>
</dbReference>
<keyword evidence="3" id="KW-0568">Pathogenesis-related protein</keyword>
<dbReference type="InterPro" id="IPR050279">
    <property type="entry name" value="Plant_def-hormone_signal"/>
</dbReference>
<dbReference type="GO" id="GO:0009738">
    <property type="term" value="P:abscisic acid-activated signaling pathway"/>
    <property type="evidence" value="ECO:0007669"/>
    <property type="project" value="InterPro"/>
</dbReference>